<keyword evidence="3" id="KW-1185">Reference proteome</keyword>
<sequence length="312" mass="34474">MGQFYLFIALILFLSQSSVLNAQLCNGYSELCGRSYAAIAYPGTHNSFSYSPIPLPAENQFQPIDKQLQAGIRSFMLDGHNPPPHSENPDGIHLCHTSCALLNAGDSVKTLTLIANFLKNNPGEVITIIWENFDSLPSSKYQAAYQAAGLDVLSYVQPDGQQQWPTLQELIDMNKRCISFIDHIDALDVPWLLPQWTYMIDTPYNATDPSGWKCVVDRPAGGTVDNIALININNFLNKELAPGLDVPHPVGASQTNGPLLQQHLDQCTTAFGRIPNFISVDFASKGDLYAIVAKLNGLQPTTKRTVRRRHHL</sequence>
<dbReference type="OrthoDB" id="7984201at2759"/>
<dbReference type="PANTHER" id="PTHR13593:SF140">
    <property type="entry name" value="PLC-LIKE PHOSPHODIESTERASE"/>
    <property type="match status" value="1"/>
</dbReference>
<name>A0A9N9CYF8_9GLOM</name>
<accession>A0A9N9CYF8</accession>
<dbReference type="GO" id="GO:0006629">
    <property type="term" value="P:lipid metabolic process"/>
    <property type="evidence" value="ECO:0007669"/>
    <property type="project" value="InterPro"/>
</dbReference>
<protein>
    <submittedName>
        <fullName evidence="2">5227_t:CDS:1</fullName>
    </submittedName>
</protein>
<feature type="signal peptide" evidence="1">
    <location>
        <begin position="1"/>
        <end position="22"/>
    </location>
</feature>
<dbReference type="PANTHER" id="PTHR13593">
    <property type="match status" value="1"/>
</dbReference>
<dbReference type="Gene3D" id="3.20.20.190">
    <property type="entry name" value="Phosphatidylinositol (PI) phosphodiesterase"/>
    <property type="match status" value="1"/>
</dbReference>
<dbReference type="InterPro" id="IPR017946">
    <property type="entry name" value="PLC-like_Pdiesterase_TIM-brl"/>
</dbReference>
<organism evidence="2 3">
    <name type="scientific">Paraglomus brasilianum</name>
    <dbReference type="NCBI Taxonomy" id="144538"/>
    <lineage>
        <taxon>Eukaryota</taxon>
        <taxon>Fungi</taxon>
        <taxon>Fungi incertae sedis</taxon>
        <taxon>Mucoromycota</taxon>
        <taxon>Glomeromycotina</taxon>
        <taxon>Glomeromycetes</taxon>
        <taxon>Paraglomerales</taxon>
        <taxon>Paraglomeraceae</taxon>
        <taxon>Paraglomus</taxon>
    </lineage>
</organism>
<feature type="chain" id="PRO_5040253564" evidence="1">
    <location>
        <begin position="23"/>
        <end position="312"/>
    </location>
</feature>
<dbReference type="InterPro" id="IPR051057">
    <property type="entry name" value="PI-PLC_domain"/>
</dbReference>
<gene>
    <name evidence="2" type="ORF">PBRASI_LOCUS8461</name>
</gene>
<evidence type="ECO:0000313" key="3">
    <source>
        <dbReference type="Proteomes" id="UP000789739"/>
    </source>
</evidence>
<evidence type="ECO:0000256" key="1">
    <source>
        <dbReference type="SAM" id="SignalP"/>
    </source>
</evidence>
<comment type="caution">
    <text evidence="2">The sequence shown here is derived from an EMBL/GenBank/DDBJ whole genome shotgun (WGS) entry which is preliminary data.</text>
</comment>
<dbReference type="SUPFAM" id="SSF51695">
    <property type="entry name" value="PLC-like phosphodiesterases"/>
    <property type="match status" value="1"/>
</dbReference>
<dbReference type="EMBL" id="CAJVPI010001521">
    <property type="protein sequence ID" value="CAG8616533.1"/>
    <property type="molecule type" value="Genomic_DNA"/>
</dbReference>
<dbReference type="Pfam" id="PF26146">
    <property type="entry name" value="PI-PLC_X"/>
    <property type="match status" value="1"/>
</dbReference>
<proteinExistence type="predicted"/>
<dbReference type="AlphaFoldDB" id="A0A9N9CYF8"/>
<evidence type="ECO:0000313" key="2">
    <source>
        <dbReference type="EMBL" id="CAG8616533.1"/>
    </source>
</evidence>
<dbReference type="GO" id="GO:0008081">
    <property type="term" value="F:phosphoric diester hydrolase activity"/>
    <property type="evidence" value="ECO:0007669"/>
    <property type="project" value="InterPro"/>
</dbReference>
<reference evidence="2" key="1">
    <citation type="submission" date="2021-06" db="EMBL/GenBank/DDBJ databases">
        <authorList>
            <person name="Kallberg Y."/>
            <person name="Tangrot J."/>
            <person name="Rosling A."/>
        </authorList>
    </citation>
    <scope>NUCLEOTIDE SEQUENCE</scope>
    <source>
        <strain evidence="2">BR232B</strain>
    </source>
</reference>
<dbReference type="Proteomes" id="UP000789739">
    <property type="component" value="Unassembled WGS sequence"/>
</dbReference>
<keyword evidence="1" id="KW-0732">Signal</keyword>